<keyword evidence="1" id="KW-0812">Transmembrane</keyword>
<dbReference type="InterPro" id="IPR011008">
    <property type="entry name" value="Dimeric_a/b-barrel"/>
</dbReference>
<evidence type="ECO:0000313" key="3">
    <source>
        <dbReference type="Proteomes" id="UP000002533"/>
    </source>
</evidence>
<dbReference type="HOGENOM" id="CLU_075307_0_0_3"/>
<organism evidence="2 3">
    <name type="scientific">Trichormus variabilis (strain ATCC 29413 / PCC 7937)</name>
    <name type="common">Anabaena variabilis</name>
    <dbReference type="NCBI Taxonomy" id="240292"/>
    <lineage>
        <taxon>Bacteria</taxon>
        <taxon>Bacillati</taxon>
        <taxon>Cyanobacteriota</taxon>
        <taxon>Cyanophyceae</taxon>
        <taxon>Nostocales</taxon>
        <taxon>Nostocaceae</taxon>
        <taxon>Trichormus</taxon>
    </lineage>
</organism>
<dbReference type="PANTHER" id="PTHR40057:SF1">
    <property type="entry name" value="SLR1162 PROTEIN"/>
    <property type="match status" value="1"/>
</dbReference>
<dbReference type="SUPFAM" id="SSF54909">
    <property type="entry name" value="Dimeric alpha+beta barrel"/>
    <property type="match status" value="1"/>
</dbReference>
<dbReference type="AlphaFoldDB" id="Q3M305"/>
<name>Q3M305_TRIV2</name>
<dbReference type="Proteomes" id="UP000002533">
    <property type="component" value="Chromosome"/>
</dbReference>
<dbReference type="GeneID" id="58722605"/>
<dbReference type="eggNOG" id="COG3224">
    <property type="taxonomic scope" value="Bacteria"/>
</dbReference>
<dbReference type="EMBL" id="CP000117">
    <property type="protein sequence ID" value="ABA24631.1"/>
    <property type="molecule type" value="Genomic_DNA"/>
</dbReference>
<gene>
    <name evidence="2" type="ordered locus">Ava_5034</name>
</gene>
<accession>Q3M305</accession>
<dbReference type="Gene3D" id="3.30.70.100">
    <property type="match status" value="1"/>
</dbReference>
<dbReference type="RefSeq" id="WP_011321684.1">
    <property type="nucleotide sequence ID" value="NC_007413.1"/>
</dbReference>
<dbReference type="STRING" id="240292.Ava_5034"/>
<proteinExistence type="predicted"/>
<sequence length="197" mass="22707">MLNPMFDEPLASNTSEESYPVTAVISHVVKSGREQGYEAWFHGIAADARKFKGHLGVSTIRPQDHTHLEYVVILRFDCYDNLKTWLESDIRREWIERLQPLIEKPETVQTLTGLETWFTLSDRPMKSPPPRYKMMLVTWLAVFLTLPMLNRLLAPLLSGLPVLLNQLISTGIGVALLTYVIMPRLTQLFRKWLYPTP</sequence>
<dbReference type="PANTHER" id="PTHR40057">
    <property type="entry name" value="SLR1162 PROTEIN"/>
    <property type="match status" value="1"/>
</dbReference>
<keyword evidence="1" id="KW-1133">Transmembrane helix</keyword>
<dbReference type="InterPro" id="IPR038762">
    <property type="entry name" value="ABM_predict"/>
</dbReference>
<protein>
    <recommendedName>
        <fullName evidence="4">Antibiotic biosynthesis monooxygenase</fullName>
    </recommendedName>
</protein>
<feature type="transmembrane region" description="Helical" evidence="1">
    <location>
        <begin position="132"/>
        <end position="150"/>
    </location>
</feature>
<keyword evidence="1" id="KW-0472">Membrane</keyword>
<dbReference type="KEGG" id="ava:Ava_5034"/>
<evidence type="ECO:0008006" key="4">
    <source>
        <dbReference type="Google" id="ProtNLM"/>
    </source>
</evidence>
<reference evidence="3" key="1">
    <citation type="journal article" date="2014" name="Stand. Genomic Sci.">
        <title>Complete genome sequence of Anabaena variabilis ATCC 29413.</title>
        <authorList>
            <person name="Thiel T."/>
            <person name="Pratte B.S."/>
            <person name="Zhong J."/>
            <person name="Goodwin L."/>
            <person name="Copeland A."/>
            <person name="Lucas S."/>
            <person name="Han C."/>
            <person name="Pitluck S."/>
            <person name="Land M.L."/>
            <person name="Kyrpides N.C."/>
            <person name="Woyke T."/>
        </authorList>
    </citation>
    <scope>NUCLEOTIDE SEQUENCE [LARGE SCALE GENOMIC DNA]</scope>
    <source>
        <strain evidence="3">ATCC 29413 / PCC 7937</strain>
    </source>
</reference>
<feature type="transmembrane region" description="Helical" evidence="1">
    <location>
        <begin position="162"/>
        <end position="182"/>
    </location>
</feature>
<evidence type="ECO:0000313" key="2">
    <source>
        <dbReference type="EMBL" id="ABA24631.1"/>
    </source>
</evidence>
<evidence type="ECO:0000256" key="1">
    <source>
        <dbReference type="SAM" id="Phobius"/>
    </source>
</evidence>